<dbReference type="SMART" id="SM00342">
    <property type="entry name" value="HTH_ARAC"/>
    <property type="match status" value="1"/>
</dbReference>
<dbReference type="RefSeq" id="WP_239529454.1">
    <property type="nucleotide sequence ID" value="NZ_CBCRXA010000015.1"/>
</dbReference>
<keyword evidence="3" id="KW-0804">Transcription</keyword>
<gene>
    <name evidence="5" type="ORF">JOC27_000559</name>
</gene>
<organism evidence="5 6">
    <name type="scientific">Sporolactobacillus spathodeae</name>
    <dbReference type="NCBI Taxonomy" id="1465502"/>
    <lineage>
        <taxon>Bacteria</taxon>
        <taxon>Bacillati</taxon>
        <taxon>Bacillota</taxon>
        <taxon>Bacilli</taxon>
        <taxon>Bacillales</taxon>
        <taxon>Sporolactobacillaceae</taxon>
        <taxon>Sporolactobacillus</taxon>
    </lineage>
</organism>
<evidence type="ECO:0000313" key="6">
    <source>
        <dbReference type="Proteomes" id="UP000823201"/>
    </source>
</evidence>
<evidence type="ECO:0000313" key="5">
    <source>
        <dbReference type="EMBL" id="MBM7657118.1"/>
    </source>
</evidence>
<sequence length="238" mass="28038">MKQIYFYFASFNDELYRSGSDAICLLVPIAGESEWTTANAVYSVNHTHLCLLTGRNGRFRACSDMNENLIIQLPQDYIQAYIKTDTTSQEGIVWKLDADLQPIKEMMIREVDAHNEEEAILLMNYLLHKVARQTVTTSLLYIQKHFTEKIDIRALAEMEHYTPSYYCDWFKRKMKMTPLEYIHFLRIHRAKELLQDSRLSVLSIACQLGYEYNASFTRMFKKYERISPSKYRSAQHTK</sequence>
<dbReference type="PANTHER" id="PTHR43280">
    <property type="entry name" value="ARAC-FAMILY TRANSCRIPTIONAL REGULATOR"/>
    <property type="match status" value="1"/>
</dbReference>
<name>A0ABS2Q5W1_9BACL</name>
<dbReference type="Proteomes" id="UP000823201">
    <property type="component" value="Unassembled WGS sequence"/>
</dbReference>
<evidence type="ECO:0000256" key="1">
    <source>
        <dbReference type="ARBA" id="ARBA00023015"/>
    </source>
</evidence>
<accession>A0ABS2Q5W1</accession>
<evidence type="ECO:0000256" key="2">
    <source>
        <dbReference type="ARBA" id="ARBA00023125"/>
    </source>
</evidence>
<dbReference type="InterPro" id="IPR018062">
    <property type="entry name" value="HTH_AraC-typ_CS"/>
</dbReference>
<dbReference type="InterPro" id="IPR018060">
    <property type="entry name" value="HTH_AraC"/>
</dbReference>
<dbReference type="PROSITE" id="PS00041">
    <property type="entry name" value="HTH_ARAC_FAMILY_1"/>
    <property type="match status" value="1"/>
</dbReference>
<dbReference type="EMBL" id="JAFBEV010000004">
    <property type="protein sequence ID" value="MBM7657118.1"/>
    <property type="molecule type" value="Genomic_DNA"/>
</dbReference>
<reference evidence="5 6" key="1">
    <citation type="submission" date="2021-01" db="EMBL/GenBank/DDBJ databases">
        <title>Genomic Encyclopedia of Type Strains, Phase IV (KMG-IV): sequencing the most valuable type-strain genomes for metagenomic binning, comparative biology and taxonomic classification.</title>
        <authorList>
            <person name="Goeker M."/>
        </authorList>
    </citation>
    <scope>NUCLEOTIDE SEQUENCE [LARGE SCALE GENOMIC DNA]</scope>
    <source>
        <strain evidence="5 6">DSM 100968</strain>
    </source>
</reference>
<keyword evidence="1" id="KW-0805">Transcription regulation</keyword>
<evidence type="ECO:0000259" key="4">
    <source>
        <dbReference type="PROSITE" id="PS01124"/>
    </source>
</evidence>
<dbReference type="Pfam" id="PF12833">
    <property type="entry name" value="HTH_18"/>
    <property type="match status" value="1"/>
</dbReference>
<dbReference type="SUPFAM" id="SSF46689">
    <property type="entry name" value="Homeodomain-like"/>
    <property type="match status" value="2"/>
</dbReference>
<keyword evidence="2" id="KW-0238">DNA-binding</keyword>
<dbReference type="PROSITE" id="PS01124">
    <property type="entry name" value="HTH_ARAC_FAMILY_2"/>
    <property type="match status" value="1"/>
</dbReference>
<dbReference type="PANTHER" id="PTHR43280:SF26">
    <property type="entry name" value="ARAC-FAMILY TRANSCRIPTIONAL REGULATOR"/>
    <property type="match status" value="1"/>
</dbReference>
<comment type="caution">
    <text evidence="5">The sequence shown here is derived from an EMBL/GenBank/DDBJ whole genome shotgun (WGS) entry which is preliminary data.</text>
</comment>
<protein>
    <submittedName>
        <fullName evidence="5">YesN/AraC family two-component response regulator</fullName>
    </submittedName>
</protein>
<evidence type="ECO:0000256" key="3">
    <source>
        <dbReference type="ARBA" id="ARBA00023163"/>
    </source>
</evidence>
<dbReference type="Gene3D" id="1.10.10.60">
    <property type="entry name" value="Homeodomain-like"/>
    <property type="match status" value="2"/>
</dbReference>
<proteinExistence type="predicted"/>
<feature type="domain" description="HTH araC/xylS-type" evidence="4">
    <location>
        <begin position="136"/>
        <end position="234"/>
    </location>
</feature>
<keyword evidence="6" id="KW-1185">Reference proteome</keyword>
<dbReference type="InterPro" id="IPR009057">
    <property type="entry name" value="Homeodomain-like_sf"/>
</dbReference>